<accession>A0ABU1BS28</accession>
<keyword evidence="2" id="KW-0472">Membrane</keyword>
<evidence type="ECO:0000313" key="3">
    <source>
        <dbReference type="EMBL" id="MDQ9171068.1"/>
    </source>
</evidence>
<comment type="caution">
    <text evidence="3">The sequence shown here is derived from an EMBL/GenBank/DDBJ whole genome shotgun (WGS) entry which is preliminary data.</text>
</comment>
<dbReference type="Proteomes" id="UP001225596">
    <property type="component" value="Unassembled WGS sequence"/>
</dbReference>
<evidence type="ECO:0000256" key="2">
    <source>
        <dbReference type="SAM" id="Phobius"/>
    </source>
</evidence>
<protein>
    <submittedName>
        <fullName evidence="3">Uncharacterized protein</fullName>
    </submittedName>
</protein>
<keyword evidence="4" id="KW-1185">Reference proteome</keyword>
<organism evidence="3 4">
    <name type="scientific">Keguizhuia sedimenti</name>
    <dbReference type="NCBI Taxonomy" id="3064264"/>
    <lineage>
        <taxon>Bacteria</taxon>
        <taxon>Pseudomonadati</taxon>
        <taxon>Pseudomonadota</taxon>
        <taxon>Betaproteobacteria</taxon>
        <taxon>Burkholderiales</taxon>
        <taxon>Oxalobacteraceae</taxon>
        <taxon>Keguizhuia</taxon>
    </lineage>
</organism>
<reference evidence="3 4" key="1">
    <citation type="submission" date="2023-08" db="EMBL/GenBank/DDBJ databases">
        <title>Oxalobacteraceae gen .nov., isolated from river sludge outside the plant.</title>
        <authorList>
            <person name="Zhao S.Y."/>
        </authorList>
    </citation>
    <scope>NUCLEOTIDE SEQUENCE [LARGE SCALE GENOMIC DNA]</scope>
    <source>
        <strain evidence="3 4">R-40</strain>
    </source>
</reference>
<keyword evidence="2" id="KW-1133">Transmembrane helix</keyword>
<evidence type="ECO:0000256" key="1">
    <source>
        <dbReference type="SAM" id="MobiDB-lite"/>
    </source>
</evidence>
<evidence type="ECO:0000313" key="4">
    <source>
        <dbReference type="Proteomes" id="UP001225596"/>
    </source>
</evidence>
<gene>
    <name evidence="3" type="ORF">Q8A64_11685</name>
</gene>
<feature type="region of interest" description="Disordered" evidence="1">
    <location>
        <begin position="1"/>
        <end position="22"/>
    </location>
</feature>
<dbReference type="RefSeq" id="WP_338437008.1">
    <property type="nucleotide sequence ID" value="NZ_JAUYVH010000006.1"/>
</dbReference>
<keyword evidence="2" id="KW-0812">Transmembrane</keyword>
<feature type="compositionally biased region" description="Basic and acidic residues" evidence="1">
    <location>
        <begin position="82"/>
        <end position="97"/>
    </location>
</feature>
<name>A0ABU1BS28_9BURK</name>
<sequence length="97" mass="10605">MDGKSATGAFSTGEPVHAAKPSITQNRDRIKLVNLFGTIGKNMWILLLEAGVALFLLIFIVWWTMSGKKPDRPAAPQAALPPREDNSPSNPDEQHPQ</sequence>
<feature type="region of interest" description="Disordered" evidence="1">
    <location>
        <begin position="68"/>
        <end position="97"/>
    </location>
</feature>
<dbReference type="EMBL" id="JAUYVH010000006">
    <property type="protein sequence ID" value="MDQ9171068.1"/>
    <property type="molecule type" value="Genomic_DNA"/>
</dbReference>
<feature type="transmembrane region" description="Helical" evidence="2">
    <location>
        <begin position="43"/>
        <end position="63"/>
    </location>
</feature>
<proteinExistence type="predicted"/>